<keyword evidence="8" id="KW-0443">Lipid metabolism</keyword>
<comment type="function">
    <text evidence="8">This protein is a component of the acetyl coenzyme A carboxylase complex; first, biotin carboxylase catalyzes the carboxylation of the carrier protein and then the transcarboxylase transfers the carboxyl group to form malonyl-CoA.</text>
</comment>
<keyword evidence="8" id="KW-0444">Lipid biosynthesis</keyword>
<dbReference type="InterPro" id="IPR005482">
    <property type="entry name" value="Biotin_COase_C"/>
</dbReference>
<dbReference type="SUPFAM" id="SSF52440">
    <property type="entry name" value="PreATP-grasp domain"/>
    <property type="match status" value="1"/>
</dbReference>
<dbReference type="GO" id="GO:0046872">
    <property type="term" value="F:metal ion binding"/>
    <property type="evidence" value="ECO:0007669"/>
    <property type="project" value="UniProtKB-KW"/>
</dbReference>
<dbReference type="eggNOG" id="KOG0238">
    <property type="taxonomic scope" value="Eukaryota"/>
</dbReference>
<reference evidence="12 13" key="1">
    <citation type="journal article" date="2012" name="Genome Biol.">
        <title>The genome of the polar eukaryotic microalga coccomyxa subellipsoidea reveals traits of cold adaptation.</title>
        <authorList>
            <person name="Blanc G."/>
            <person name="Agarkova I."/>
            <person name="Grimwood J."/>
            <person name="Kuo A."/>
            <person name="Brueggeman A."/>
            <person name="Dunigan D."/>
            <person name="Gurnon J."/>
            <person name="Ladunga I."/>
            <person name="Lindquist E."/>
            <person name="Lucas S."/>
            <person name="Pangilinan J."/>
            <person name="Proschold T."/>
            <person name="Salamov A."/>
            <person name="Schmutz J."/>
            <person name="Weeks D."/>
            <person name="Yamada T."/>
            <person name="Claverie J.M."/>
            <person name="Grigoriev I."/>
            <person name="Van Etten J."/>
            <person name="Lomsadze A."/>
            <person name="Borodovsky M."/>
        </authorList>
    </citation>
    <scope>NUCLEOTIDE SEQUENCE [LARGE SCALE GENOMIC DNA]</scope>
    <source>
        <strain evidence="12 13">C-169</strain>
    </source>
</reference>
<dbReference type="PANTHER" id="PTHR48095:SF2">
    <property type="entry name" value="BIOTIN CARBOXYLASE, CHLOROPLASTIC"/>
    <property type="match status" value="1"/>
</dbReference>
<evidence type="ECO:0000256" key="2">
    <source>
        <dbReference type="ARBA" id="ARBA00022723"/>
    </source>
</evidence>
<dbReference type="SUPFAM" id="SSF51246">
    <property type="entry name" value="Rudiment single hybrid motif"/>
    <property type="match status" value="1"/>
</dbReference>
<dbReference type="InterPro" id="IPR004549">
    <property type="entry name" value="Acetyl_CoA_COase_biotin_COase"/>
</dbReference>
<keyword evidence="4 7" id="KW-0067">ATP-binding</keyword>
<dbReference type="PROSITE" id="PS00867">
    <property type="entry name" value="CPSASE_2"/>
    <property type="match status" value="1"/>
</dbReference>
<dbReference type="Proteomes" id="UP000007264">
    <property type="component" value="Unassembled WGS sequence"/>
</dbReference>
<dbReference type="Pfam" id="PF02785">
    <property type="entry name" value="Biotin_carb_C"/>
    <property type="match status" value="1"/>
</dbReference>
<dbReference type="AlphaFoldDB" id="I0Z7E6"/>
<evidence type="ECO:0000259" key="10">
    <source>
        <dbReference type="PROSITE" id="PS50975"/>
    </source>
</evidence>
<dbReference type="InterPro" id="IPR016185">
    <property type="entry name" value="PreATP-grasp_dom_sf"/>
</dbReference>
<dbReference type="InterPro" id="IPR051602">
    <property type="entry name" value="ACC_Biotin_Carboxylase"/>
</dbReference>
<dbReference type="Gene3D" id="3.30.470.20">
    <property type="entry name" value="ATP-grasp fold, B domain"/>
    <property type="match status" value="1"/>
</dbReference>
<evidence type="ECO:0000256" key="4">
    <source>
        <dbReference type="ARBA" id="ARBA00022840"/>
    </source>
</evidence>
<dbReference type="GeneID" id="17044575"/>
<organism evidence="12 13">
    <name type="scientific">Coccomyxa subellipsoidea (strain C-169)</name>
    <name type="common">Green microalga</name>
    <dbReference type="NCBI Taxonomy" id="574566"/>
    <lineage>
        <taxon>Eukaryota</taxon>
        <taxon>Viridiplantae</taxon>
        <taxon>Chlorophyta</taxon>
        <taxon>core chlorophytes</taxon>
        <taxon>Trebouxiophyceae</taxon>
        <taxon>Trebouxiophyceae incertae sedis</taxon>
        <taxon>Coccomyxaceae</taxon>
        <taxon>Coccomyxa</taxon>
        <taxon>Coccomyxa subellipsoidea</taxon>
    </lineage>
</organism>
<dbReference type="SUPFAM" id="SSF56059">
    <property type="entry name" value="Glutathione synthetase ATP-binding domain-like"/>
    <property type="match status" value="1"/>
</dbReference>
<dbReference type="InterPro" id="IPR005479">
    <property type="entry name" value="CPAse_ATP-bd"/>
</dbReference>
<dbReference type="InterPro" id="IPR011761">
    <property type="entry name" value="ATP-grasp"/>
</dbReference>
<comment type="pathway">
    <text evidence="8">Lipid metabolism; malonyl-CoA biosynthesis; malonyl-CoA from acetyl-CoA: step 1/1.</text>
</comment>
<dbReference type="NCBIfam" id="TIGR00514">
    <property type="entry name" value="accC"/>
    <property type="match status" value="1"/>
</dbReference>
<dbReference type="PROSITE" id="PS50975">
    <property type="entry name" value="ATP_GRASP"/>
    <property type="match status" value="1"/>
</dbReference>
<evidence type="ECO:0000256" key="8">
    <source>
        <dbReference type="RuleBase" id="RU365063"/>
    </source>
</evidence>
<dbReference type="UniPathway" id="UPA00655">
    <property type="reaction ID" value="UER00711"/>
</dbReference>
<dbReference type="InterPro" id="IPR011054">
    <property type="entry name" value="Rudment_hybrid_motif"/>
</dbReference>
<keyword evidence="3 7" id="KW-0547">Nucleotide-binding</keyword>
<dbReference type="KEGG" id="csl:COCSUDRAFT_64553"/>
<evidence type="ECO:0000256" key="7">
    <source>
        <dbReference type="PROSITE-ProRule" id="PRU00409"/>
    </source>
</evidence>
<dbReference type="NCBIfam" id="NF006367">
    <property type="entry name" value="PRK08591.1"/>
    <property type="match status" value="1"/>
</dbReference>
<dbReference type="GO" id="GO:0005524">
    <property type="term" value="F:ATP binding"/>
    <property type="evidence" value="ECO:0007669"/>
    <property type="project" value="UniProtKB-UniRule"/>
</dbReference>
<keyword evidence="8" id="KW-0275">Fatty acid biosynthesis</keyword>
<sequence length="554" mass="60075">MHAPAILAHSPAVGHPIGASRSPHTAKVNARSLSKSVVLQSEIFGSSCGQFLPRQASLAASPIRCTERSRRSVAPTAAFSKVLIANRGEIAVRVIRACKELGLKTVAVYSIADVDCLHVQLADEAVCIGEAASSASYLNIPNIIAAAISRGADAIHPGYGFLSENSTFVDICSDHGIEFIGPKSDHIRTMGDKSTARDTMKAAGVPTVPGSDGLIKDEAEAIEVSRKMGFPVMIKATAGGGGRGMRLAMHEGEFVSLLQQATQEAEAAFGNGKVYLERYVQNPRHIEFQVLADKHGNCIHLGERDCSIQRRNQKLLEEAPSPALTPEVRKAMGDAAVNAAKSIGYIGVGTIEFLWEATGFYFMEMNTRIQVEHPVTEMITGIDLIQEQIRAAQGEVLRFKQEDIQIKGHAIECRINAEDPFKNFRPGPGRVIGYLAPGGPHVRMDSHLYPDYLVPPNYDSLLGKLIVWGEDRNQAIARMHRALNELVISGVPTTTIYHTMILQIEDFVNGNVDTGFIPKHQAELSEPPPPREGSNVVEKAAKRAHKRAKKLALA</sequence>
<dbReference type="STRING" id="574566.I0Z7E6"/>
<keyword evidence="5" id="KW-0460">Magnesium</keyword>
<name>I0Z7E6_COCSC</name>
<feature type="domain" description="ATP-grasp" evidence="10">
    <location>
        <begin position="197"/>
        <end position="393"/>
    </location>
</feature>
<evidence type="ECO:0000256" key="3">
    <source>
        <dbReference type="ARBA" id="ARBA00022741"/>
    </source>
</evidence>
<evidence type="ECO:0000313" key="13">
    <source>
        <dbReference type="Proteomes" id="UP000007264"/>
    </source>
</evidence>
<evidence type="ECO:0000259" key="11">
    <source>
        <dbReference type="PROSITE" id="PS50979"/>
    </source>
</evidence>
<keyword evidence="1 8" id="KW-0436">Ligase</keyword>
<keyword evidence="13" id="KW-1185">Reference proteome</keyword>
<comment type="caution">
    <text evidence="12">The sequence shown here is derived from an EMBL/GenBank/DDBJ whole genome shotgun (WGS) entry which is preliminary data.</text>
</comment>
<dbReference type="OrthoDB" id="196847at2759"/>
<evidence type="ECO:0000313" key="12">
    <source>
        <dbReference type="EMBL" id="EIE26565.1"/>
    </source>
</evidence>
<dbReference type="GO" id="GO:2001295">
    <property type="term" value="P:malonyl-CoA biosynthetic process"/>
    <property type="evidence" value="ECO:0007669"/>
    <property type="project" value="UniProtKB-UniPathway"/>
</dbReference>
<dbReference type="SMART" id="SM00878">
    <property type="entry name" value="Biotin_carb_C"/>
    <property type="match status" value="1"/>
</dbReference>
<keyword evidence="2" id="KW-0479">Metal-binding</keyword>
<evidence type="ECO:0000256" key="1">
    <source>
        <dbReference type="ARBA" id="ARBA00022598"/>
    </source>
</evidence>
<dbReference type="InterPro" id="IPR011764">
    <property type="entry name" value="Biotin_carboxylation_dom"/>
</dbReference>
<dbReference type="GO" id="GO:0006633">
    <property type="term" value="P:fatty acid biosynthetic process"/>
    <property type="evidence" value="ECO:0007669"/>
    <property type="project" value="UniProtKB-KW"/>
</dbReference>
<feature type="region of interest" description="Disordered" evidence="9">
    <location>
        <begin position="520"/>
        <end position="541"/>
    </location>
</feature>
<dbReference type="PROSITE" id="PS00866">
    <property type="entry name" value="CPSASE_1"/>
    <property type="match status" value="1"/>
</dbReference>
<dbReference type="PROSITE" id="PS50979">
    <property type="entry name" value="BC"/>
    <property type="match status" value="1"/>
</dbReference>
<dbReference type="GO" id="GO:0004075">
    <property type="term" value="F:biotin carboxylase activity"/>
    <property type="evidence" value="ECO:0007669"/>
    <property type="project" value="UniProtKB-EC"/>
</dbReference>
<keyword evidence="8" id="KW-0276">Fatty acid metabolism</keyword>
<evidence type="ECO:0000256" key="9">
    <source>
        <dbReference type="SAM" id="MobiDB-lite"/>
    </source>
</evidence>
<gene>
    <name evidence="12" type="ORF">COCSUDRAFT_64553</name>
</gene>
<keyword evidence="6 8" id="KW-0092">Biotin</keyword>
<dbReference type="InterPro" id="IPR005481">
    <property type="entry name" value="BC-like_N"/>
</dbReference>
<feature type="domain" description="Biotin carboxylation" evidence="11">
    <location>
        <begin position="78"/>
        <end position="522"/>
    </location>
</feature>
<evidence type="ECO:0000256" key="5">
    <source>
        <dbReference type="ARBA" id="ARBA00022842"/>
    </source>
</evidence>
<comment type="catalytic activity">
    <reaction evidence="8">
        <text>N(6)-biotinyl-L-lysyl-[protein] + hydrogencarbonate + ATP = N(6)-carboxybiotinyl-L-lysyl-[protein] + ADP + phosphate + H(+)</text>
        <dbReference type="Rhea" id="RHEA:13501"/>
        <dbReference type="Rhea" id="RHEA-COMP:10505"/>
        <dbReference type="Rhea" id="RHEA-COMP:10506"/>
        <dbReference type="ChEBI" id="CHEBI:15378"/>
        <dbReference type="ChEBI" id="CHEBI:17544"/>
        <dbReference type="ChEBI" id="CHEBI:30616"/>
        <dbReference type="ChEBI" id="CHEBI:43474"/>
        <dbReference type="ChEBI" id="CHEBI:83144"/>
        <dbReference type="ChEBI" id="CHEBI:83145"/>
        <dbReference type="ChEBI" id="CHEBI:456216"/>
        <dbReference type="EC" id="6.3.4.14"/>
    </reaction>
</comment>
<dbReference type="EC" id="6.3.4.14" evidence="8"/>
<dbReference type="EMBL" id="AGSI01000002">
    <property type="protein sequence ID" value="EIE26565.1"/>
    <property type="molecule type" value="Genomic_DNA"/>
</dbReference>
<dbReference type="FunFam" id="3.30.470.20:FF:000045">
    <property type="entry name" value="Biotin carboxylase"/>
    <property type="match status" value="1"/>
</dbReference>
<proteinExistence type="predicted"/>
<dbReference type="PANTHER" id="PTHR48095">
    <property type="entry name" value="PYRUVATE CARBOXYLASE SUBUNIT A"/>
    <property type="match status" value="1"/>
</dbReference>
<comment type="subunit">
    <text evidence="8">Acetyl-CoA carboxylase is a heterohexamer of biotin carboxyl carrier protein, biotin carboxylase and the two subunits of carboxyl transferase in a 2:2 complex.</text>
</comment>
<dbReference type="Pfam" id="PF00289">
    <property type="entry name" value="Biotin_carb_N"/>
    <property type="match status" value="1"/>
</dbReference>
<dbReference type="RefSeq" id="XP_005651109.1">
    <property type="nucleotide sequence ID" value="XM_005651052.1"/>
</dbReference>
<dbReference type="Pfam" id="PF02786">
    <property type="entry name" value="CPSase_L_D2"/>
    <property type="match status" value="1"/>
</dbReference>
<evidence type="ECO:0000256" key="6">
    <source>
        <dbReference type="ARBA" id="ARBA00023267"/>
    </source>
</evidence>
<accession>I0Z7E6</accession>
<protein>
    <recommendedName>
        <fullName evidence="8">Biotin carboxylase</fullName>
        <ecNumber evidence="8">6.3.4.14</ecNumber>
    </recommendedName>
    <alternativeName>
        <fullName evidence="8">Acetyl-coenzyme A carboxylase biotin carboxylase subunit A</fullName>
    </alternativeName>
</protein>